<keyword evidence="4" id="KW-1185">Reference proteome</keyword>
<dbReference type="AlphaFoldDB" id="A0A4R1YA68"/>
<proteinExistence type="predicted"/>
<gene>
    <name evidence="3" type="ORF">EC844_101269</name>
</gene>
<evidence type="ECO:0000313" key="3">
    <source>
        <dbReference type="EMBL" id="TCM70993.1"/>
    </source>
</evidence>
<dbReference type="Proteomes" id="UP000294963">
    <property type="component" value="Unassembled WGS sequence"/>
</dbReference>
<dbReference type="EMBL" id="SLVJ01000001">
    <property type="protein sequence ID" value="TCM70993.1"/>
    <property type="molecule type" value="Genomic_DNA"/>
</dbReference>
<name>A0A4R1YA68_ACICA</name>
<reference evidence="3 4" key="1">
    <citation type="submission" date="2019-03" db="EMBL/GenBank/DDBJ databases">
        <title>Genomic analyses of the natural microbiome of Caenorhabditis elegans.</title>
        <authorList>
            <person name="Samuel B."/>
        </authorList>
    </citation>
    <scope>NUCLEOTIDE SEQUENCE [LARGE SCALE GENOMIC DNA]</scope>
    <source>
        <strain evidence="3 4">JUb89</strain>
    </source>
</reference>
<comment type="caution">
    <text evidence="3">The sequence shown here is derived from an EMBL/GenBank/DDBJ whole genome shotgun (WGS) entry which is preliminary data.</text>
</comment>
<organism evidence="3 4">
    <name type="scientific">Acinetobacter calcoaceticus</name>
    <dbReference type="NCBI Taxonomy" id="471"/>
    <lineage>
        <taxon>Bacteria</taxon>
        <taxon>Pseudomonadati</taxon>
        <taxon>Pseudomonadota</taxon>
        <taxon>Gammaproteobacteria</taxon>
        <taxon>Moraxellales</taxon>
        <taxon>Moraxellaceae</taxon>
        <taxon>Acinetobacter</taxon>
        <taxon>Acinetobacter calcoaceticus/baumannii complex</taxon>
    </lineage>
</organism>
<sequence>MNSNAATIILDIRQILKFQFENKSTTVIEDAQMQKRIEEYEQQLKSLQNNLAQQNHQNVSSHEKQDLTEIHAVLADLKNKISTLNVPGHKVAIEVENKNKKNTGVTHLHMALIGLIVLLCCCAVVRWHRRVCVQKTKCKYSAIYTT</sequence>
<keyword evidence="2" id="KW-1133">Transmembrane helix</keyword>
<accession>A0A4R1YA68</accession>
<feature type="coiled-coil region" evidence="1">
    <location>
        <begin position="30"/>
        <end position="57"/>
    </location>
</feature>
<evidence type="ECO:0000256" key="1">
    <source>
        <dbReference type="SAM" id="Coils"/>
    </source>
</evidence>
<evidence type="ECO:0000313" key="4">
    <source>
        <dbReference type="Proteomes" id="UP000294963"/>
    </source>
</evidence>
<keyword evidence="2" id="KW-0472">Membrane</keyword>
<keyword evidence="2" id="KW-0812">Transmembrane</keyword>
<feature type="transmembrane region" description="Helical" evidence="2">
    <location>
        <begin position="108"/>
        <end position="127"/>
    </location>
</feature>
<keyword evidence="1" id="KW-0175">Coiled coil</keyword>
<protein>
    <submittedName>
        <fullName evidence="3">Uncharacterized protein</fullName>
    </submittedName>
</protein>
<evidence type="ECO:0000256" key="2">
    <source>
        <dbReference type="SAM" id="Phobius"/>
    </source>
</evidence>